<dbReference type="Proteomes" id="UP001323617">
    <property type="component" value="Unassembled WGS sequence"/>
</dbReference>
<organism evidence="2 3">
    <name type="scientific">Podospora pseudoanserina</name>
    <dbReference type="NCBI Taxonomy" id="2609844"/>
    <lineage>
        <taxon>Eukaryota</taxon>
        <taxon>Fungi</taxon>
        <taxon>Dikarya</taxon>
        <taxon>Ascomycota</taxon>
        <taxon>Pezizomycotina</taxon>
        <taxon>Sordariomycetes</taxon>
        <taxon>Sordariomycetidae</taxon>
        <taxon>Sordariales</taxon>
        <taxon>Podosporaceae</taxon>
        <taxon>Podospora</taxon>
    </lineage>
</organism>
<proteinExistence type="predicted"/>
<evidence type="ECO:0000313" key="3">
    <source>
        <dbReference type="Proteomes" id="UP001323617"/>
    </source>
</evidence>
<keyword evidence="3" id="KW-1185">Reference proteome</keyword>
<evidence type="ECO:0000256" key="1">
    <source>
        <dbReference type="SAM" id="MobiDB-lite"/>
    </source>
</evidence>
<feature type="region of interest" description="Disordered" evidence="1">
    <location>
        <begin position="1"/>
        <end position="22"/>
    </location>
</feature>
<dbReference type="GeneID" id="87960883"/>
<sequence length="75" mass="7981">MPTASLVSSPRRGSLRPEASVDPELVPYGLMSKAAGPWLFEKAAARSESLKILSGPLDSEKFGPSPAAEWPRTAE</sequence>
<accession>A0ABR0IK57</accession>
<dbReference type="EMBL" id="JAFFHC010000002">
    <property type="protein sequence ID" value="KAK4680524.1"/>
    <property type="molecule type" value="Genomic_DNA"/>
</dbReference>
<name>A0ABR0IK57_9PEZI</name>
<comment type="caution">
    <text evidence="2">The sequence shown here is derived from an EMBL/GenBank/DDBJ whole genome shotgun (WGS) entry which is preliminary data.</text>
</comment>
<feature type="region of interest" description="Disordered" evidence="1">
    <location>
        <begin position="54"/>
        <end position="75"/>
    </location>
</feature>
<protein>
    <submittedName>
        <fullName evidence="2">Uncharacterized protein</fullName>
    </submittedName>
</protein>
<dbReference type="RefSeq" id="XP_062803994.1">
    <property type="nucleotide sequence ID" value="XM_062940334.1"/>
</dbReference>
<gene>
    <name evidence="2" type="ORF">QC764_0045890</name>
</gene>
<reference evidence="2 3" key="1">
    <citation type="journal article" date="2023" name="bioRxiv">
        <title>High-quality genome assemblies of four members of thePodospora anserinaspecies complex.</title>
        <authorList>
            <person name="Ament-Velasquez S.L."/>
            <person name="Vogan A.A."/>
            <person name="Wallerman O."/>
            <person name="Hartmann F."/>
            <person name="Gautier V."/>
            <person name="Silar P."/>
            <person name="Giraud T."/>
            <person name="Johannesson H."/>
        </authorList>
    </citation>
    <scope>NUCLEOTIDE SEQUENCE [LARGE SCALE GENOMIC DNA]</scope>
    <source>
        <strain evidence="2 3">CBS 124.78</strain>
    </source>
</reference>
<evidence type="ECO:0000313" key="2">
    <source>
        <dbReference type="EMBL" id="KAK4680524.1"/>
    </source>
</evidence>